<organism evidence="2 3">
    <name type="scientific">Pycnococcus provasolii</name>
    <dbReference type="NCBI Taxonomy" id="41880"/>
    <lineage>
        <taxon>Eukaryota</taxon>
        <taxon>Viridiplantae</taxon>
        <taxon>Chlorophyta</taxon>
        <taxon>Pseudoscourfieldiophyceae</taxon>
        <taxon>Pseudoscourfieldiales</taxon>
        <taxon>Pycnococcaceae</taxon>
        <taxon>Pycnococcus</taxon>
    </lineage>
</organism>
<keyword evidence="3" id="KW-1185">Reference proteome</keyword>
<dbReference type="AlphaFoldDB" id="A0A830HI35"/>
<reference evidence="2" key="1">
    <citation type="submission" date="2020-10" db="EMBL/GenBank/DDBJ databases">
        <title>Unveiling of a novel bifunctional photoreceptor, Dualchrome1, isolated from a cosmopolitan green alga.</title>
        <authorList>
            <person name="Suzuki S."/>
            <person name="Kawachi M."/>
        </authorList>
    </citation>
    <scope>NUCLEOTIDE SEQUENCE</scope>
    <source>
        <strain evidence="2">NIES 2893</strain>
    </source>
</reference>
<accession>A0A830HI35</accession>
<proteinExistence type="predicted"/>
<evidence type="ECO:0000256" key="1">
    <source>
        <dbReference type="SAM" id="MobiDB-lite"/>
    </source>
</evidence>
<sequence>MASSDADRAAAPSSPSPSQLLASADKALAFLRSATQPPVWPPAKSDIAYVFKLPAAYESMGCVEEGRAVFAELLRPHLPDGGVHSDNPAYRFAYPHYPWMWASYAAAKLGLTEDAALCDRLLSPWQAGDGSGLVRNPNGVECDLFSTALQVWNHLVNFGRVLDARRAGTALVRAVNRWSNEYGENANVLPLRWDAASLQWLEPHHCEADPTCASSLFYSVSATQRNDKESQLYFMVAFPAITLELLAAASSPVKPDASLPTSPSPSSANAESGSPSSGDESLHDYFHQAACRLVQFLSRAAGAASEPTGIGKVAYAAVLVGDDELASRVLNNILASQNCDGSFFGPTTEELASGPTPRGDVELEDRRMEAMREMDQTAEMVVWLSLIAAHRTASQRS</sequence>
<protein>
    <submittedName>
        <fullName evidence="2">Uncharacterized protein</fullName>
    </submittedName>
</protein>
<dbReference type="Proteomes" id="UP000660262">
    <property type="component" value="Unassembled WGS sequence"/>
</dbReference>
<feature type="region of interest" description="Disordered" evidence="1">
    <location>
        <begin position="254"/>
        <end position="280"/>
    </location>
</feature>
<dbReference type="EMBL" id="BNJQ01000009">
    <property type="protein sequence ID" value="GHP05281.1"/>
    <property type="molecule type" value="Genomic_DNA"/>
</dbReference>
<evidence type="ECO:0000313" key="3">
    <source>
        <dbReference type="Proteomes" id="UP000660262"/>
    </source>
</evidence>
<gene>
    <name evidence="2" type="ORF">PPROV_000403300</name>
</gene>
<comment type="caution">
    <text evidence="2">The sequence shown here is derived from an EMBL/GenBank/DDBJ whole genome shotgun (WGS) entry which is preliminary data.</text>
</comment>
<name>A0A830HI35_9CHLO</name>
<feature type="compositionally biased region" description="Low complexity" evidence="1">
    <location>
        <begin position="255"/>
        <end position="277"/>
    </location>
</feature>
<evidence type="ECO:0000313" key="2">
    <source>
        <dbReference type="EMBL" id="GHP05281.1"/>
    </source>
</evidence>